<evidence type="ECO:0000313" key="2">
    <source>
        <dbReference type="Proteomes" id="UP000483078"/>
    </source>
</evidence>
<dbReference type="RefSeq" id="WP_273248942.1">
    <property type="nucleotide sequence ID" value="NZ_VENJ01000006.1"/>
</dbReference>
<name>A0A7C9L854_9RHOB</name>
<reference evidence="1 2" key="1">
    <citation type="submission" date="2019-06" db="EMBL/GenBank/DDBJ databases">
        <title>Enrichment of Autotrophic Halophilic Microorganisms from Red Sea Brine Pool Using Microbial Electrosynthesis System.</title>
        <authorList>
            <person name="Alqahtani M.F."/>
            <person name="Bajracharya S."/>
            <person name="Katuri K.P."/>
            <person name="Ali M."/>
            <person name="Saikaly P.E."/>
        </authorList>
    </citation>
    <scope>NUCLEOTIDE SEQUENCE [LARGE SCALE GENOMIC DNA]</scope>
    <source>
        <strain evidence="1">MES6</strain>
    </source>
</reference>
<dbReference type="Pfam" id="PF02620">
    <property type="entry name" value="YceD"/>
    <property type="match status" value="1"/>
</dbReference>
<sequence length="191" mass="20453">MSESSVHTQAALRVAKLSTQSPTEFNLRPGAEELAAIAEELDLSGLRKLSFSGTVRADGPRDWRLDGQLGATVTQPCAVTLAPVTTRIDEAVTRRYLADPTPIEPDSEEAEMPEDDTAEPLRSVIDPGAVMIEALSLALPMHPRAPGVELGEAVHTEPGATPMRDEDTRPFAGLADLMAGKPTDNDDDNDR</sequence>
<gene>
    <name evidence="1" type="ORF">FH759_06530</name>
</gene>
<dbReference type="AlphaFoldDB" id="A0A7C9L854"/>
<proteinExistence type="predicted"/>
<dbReference type="InterPro" id="IPR003772">
    <property type="entry name" value="YceD"/>
</dbReference>
<accession>A0A7C9L854</accession>
<dbReference type="Proteomes" id="UP000483078">
    <property type="component" value="Unassembled WGS sequence"/>
</dbReference>
<dbReference type="EMBL" id="VENJ01000006">
    <property type="protein sequence ID" value="MTJ04334.1"/>
    <property type="molecule type" value="Genomic_DNA"/>
</dbReference>
<comment type="caution">
    <text evidence="1">The sequence shown here is derived from an EMBL/GenBank/DDBJ whole genome shotgun (WGS) entry which is preliminary data.</text>
</comment>
<organism evidence="1 2">
    <name type="scientific">Sediminimonas qiaohouensis</name>
    <dbReference type="NCBI Taxonomy" id="552061"/>
    <lineage>
        <taxon>Bacteria</taxon>
        <taxon>Pseudomonadati</taxon>
        <taxon>Pseudomonadota</taxon>
        <taxon>Alphaproteobacteria</taxon>
        <taxon>Rhodobacterales</taxon>
        <taxon>Roseobacteraceae</taxon>
        <taxon>Sediminimonas</taxon>
    </lineage>
</organism>
<evidence type="ECO:0000313" key="1">
    <source>
        <dbReference type="EMBL" id="MTJ04334.1"/>
    </source>
</evidence>
<protein>
    <submittedName>
        <fullName evidence="1">DUF177 domain-containing protein</fullName>
    </submittedName>
</protein>